<evidence type="ECO:0000313" key="3">
    <source>
        <dbReference type="Proteomes" id="UP001143981"/>
    </source>
</evidence>
<feature type="non-terminal residue" evidence="2">
    <location>
        <position position="134"/>
    </location>
</feature>
<gene>
    <name evidence="2" type="ORF">LPJ61_000799</name>
</gene>
<accession>A0A9W8D069</accession>
<comment type="caution">
    <text evidence="2">The sequence shown here is derived from an EMBL/GenBank/DDBJ whole genome shotgun (WGS) entry which is preliminary data.</text>
</comment>
<dbReference type="Proteomes" id="UP001143981">
    <property type="component" value="Unassembled WGS sequence"/>
</dbReference>
<keyword evidence="3" id="KW-1185">Reference proteome</keyword>
<name>A0A9W8D069_9FUNG</name>
<feature type="region of interest" description="Disordered" evidence="1">
    <location>
        <begin position="1"/>
        <end position="38"/>
    </location>
</feature>
<dbReference type="AlphaFoldDB" id="A0A9W8D069"/>
<evidence type="ECO:0000313" key="2">
    <source>
        <dbReference type="EMBL" id="KAJ1734949.1"/>
    </source>
</evidence>
<proteinExistence type="predicted"/>
<dbReference type="EMBL" id="JANBOI010000048">
    <property type="protein sequence ID" value="KAJ1734949.1"/>
    <property type="molecule type" value="Genomic_DNA"/>
</dbReference>
<protein>
    <submittedName>
        <fullName evidence="2">Uncharacterized protein</fullName>
    </submittedName>
</protein>
<organism evidence="2 3">
    <name type="scientific">Coemansia biformis</name>
    <dbReference type="NCBI Taxonomy" id="1286918"/>
    <lineage>
        <taxon>Eukaryota</taxon>
        <taxon>Fungi</taxon>
        <taxon>Fungi incertae sedis</taxon>
        <taxon>Zoopagomycota</taxon>
        <taxon>Kickxellomycotina</taxon>
        <taxon>Kickxellomycetes</taxon>
        <taxon>Kickxellales</taxon>
        <taxon>Kickxellaceae</taxon>
        <taxon>Coemansia</taxon>
    </lineage>
</organism>
<dbReference type="OrthoDB" id="5588729at2759"/>
<evidence type="ECO:0000256" key="1">
    <source>
        <dbReference type="SAM" id="MobiDB-lite"/>
    </source>
</evidence>
<reference evidence="2" key="1">
    <citation type="submission" date="2022-07" db="EMBL/GenBank/DDBJ databases">
        <title>Phylogenomic reconstructions and comparative analyses of Kickxellomycotina fungi.</title>
        <authorList>
            <person name="Reynolds N.K."/>
            <person name="Stajich J.E."/>
            <person name="Barry K."/>
            <person name="Grigoriev I.V."/>
            <person name="Crous P."/>
            <person name="Smith M.E."/>
        </authorList>
    </citation>
    <scope>NUCLEOTIDE SEQUENCE</scope>
    <source>
        <strain evidence="2">BCRC 34381</strain>
    </source>
</reference>
<feature type="compositionally biased region" description="Basic residues" evidence="1">
    <location>
        <begin position="12"/>
        <end position="25"/>
    </location>
</feature>
<feature type="region of interest" description="Disordered" evidence="1">
    <location>
        <begin position="100"/>
        <end position="134"/>
    </location>
</feature>
<sequence length="134" mass="14282">MQPRLHAGQGAKNKREKSKGSHYKRVHDEGAESCSSGSGLLNSVYYPAAEDDHLGWQLVAAPFDPMYTVNRRDREANAASKDSFFKKLKLRVDNTAAGEAIGDSADMSPSGTAAAPMPPSTKKAPVAAAGRFGF</sequence>